<reference evidence="2 3" key="1">
    <citation type="submission" date="2014-06" db="EMBL/GenBank/DDBJ databases">
        <title>Evolutionary Origins and Diversification of the Mycorrhizal Mutualists.</title>
        <authorList>
            <consortium name="DOE Joint Genome Institute"/>
            <consortium name="Mycorrhizal Genomics Consortium"/>
            <person name="Kohler A."/>
            <person name="Kuo A."/>
            <person name="Nagy L.G."/>
            <person name="Floudas D."/>
            <person name="Copeland A."/>
            <person name="Barry K.W."/>
            <person name="Cichocki N."/>
            <person name="Veneault-Fourrey C."/>
            <person name="LaButti K."/>
            <person name="Lindquist E.A."/>
            <person name="Lipzen A."/>
            <person name="Lundell T."/>
            <person name="Morin E."/>
            <person name="Murat C."/>
            <person name="Riley R."/>
            <person name="Ohm R."/>
            <person name="Sun H."/>
            <person name="Tunlid A."/>
            <person name="Henrissat B."/>
            <person name="Grigoriev I.V."/>
            <person name="Hibbett D.S."/>
            <person name="Martin F."/>
        </authorList>
    </citation>
    <scope>NUCLEOTIDE SEQUENCE [LARGE SCALE GENOMIC DNA]</scope>
    <source>
        <strain evidence="2 3">FD-325 SS-3</strain>
    </source>
</reference>
<evidence type="ECO:0000313" key="3">
    <source>
        <dbReference type="Proteomes" id="UP000053263"/>
    </source>
</evidence>
<feature type="transmembrane region" description="Helical" evidence="1">
    <location>
        <begin position="47"/>
        <end position="72"/>
    </location>
</feature>
<keyword evidence="1" id="KW-1133">Transmembrane helix</keyword>
<dbReference type="Pfam" id="PF11915">
    <property type="entry name" value="DUF3433"/>
    <property type="match status" value="1"/>
</dbReference>
<dbReference type="HOGENOM" id="CLU_809228_0_0_1"/>
<organism evidence="2 3">
    <name type="scientific">Plicaturopsis crispa FD-325 SS-3</name>
    <dbReference type="NCBI Taxonomy" id="944288"/>
    <lineage>
        <taxon>Eukaryota</taxon>
        <taxon>Fungi</taxon>
        <taxon>Dikarya</taxon>
        <taxon>Basidiomycota</taxon>
        <taxon>Agaricomycotina</taxon>
        <taxon>Agaricomycetes</taxon>
        <taxon>Agaricomycetidae</taxon>
        <taxon>Amylocorticiales</taxon>
        <taxon>Amylocorticiaceae</taxon>
        <taxon>Plicatura</taxon>
        <taxon>Plicaturopsis crispa</taxon>
    </lineage>
</organism>
<evidence type="ECO:0000313" key="2">
    <source>
        <dbReference type="EMBL" id="KII84887.1"/>
    </source>
</evidence>
<keyword evidence="3" id="KW-1185">Reference proteome</keyword>
<protein>
    <submittedName>
        <fullName evidence="2">Uncharacterized protein</fullName>
    </submittedName>
</protein>
<accession>A0A0C9SRP4</accession>
<proteinExistence type="predicted"/>
<dbReference type="Proteomes" id="UP000053263">
    <property type="component" value="Unassembled WGS sequence"/>
</dbReference>
<name>A0A0C9SRP4_PLICR</name>
<feature type="transmembrane region" description="Helical" evidence="1">
    <location>
        <begin position="92"/>
        <end position="114"/>
    </location>
</feature>
<evidence type="ECO:0000256" key="1">
    <source>
        <dbReference type="SAM" id="Phobius"/>
    </source>
</evidence>
<keyword evidence="1" id="KW-0472">Membrane</keyword>
<dbReference type="AlphaFoldDB" id="A0A0C9SRP4"/>
<feature type="transmembrane region" description="Helical" evidence="1">
    <location>
        <begin position="157"/>
        <end position="181"/>
    </location>
</feature>
<dbReference type="EMBL" id="KN832569">
    <property type="protein sequence ID" value="KII84887.1"/>
    <property type="molecule type" value="Genomic_DNA"/>
</dbReference>
<sequence>MALKLQGWRFSTKDGALYKLQAVEDGYIRSKEALLDEPQRRKFWRPVLVHPVAVFVLLSLVLLTVIALELLLRFSNKNNGFASVSNTLGTYSWSYIAPAYLFLLGLLLQAYTFAVRTLEPYVGMHREPQTARRSVTYTPLNRTTVGLLGHAIKHRSVVGLACASSMLIIPFLKIVVAGLFVTSFEPTVVNTQVLSTGTFNGSTIFPDSFQSSESTSGDFMPAQVLALSQIPKYDLPLPTWTTANEAVGEVNFDSIQFSTQSNMTVVAPLPVVRADLSNCSTLTSSDYNILPQPNSQTGYYLQIPLQPVTNDARGTSRCVFNGDIDTLRGQRENATLPMPSQPG</sequence>
<dbReference type="OrthoDB" id="2993683at2759"/>
<gene>
    <name evidence="2" type="ORF">PLICRDRAFT_345163</name>
</gene>
<dbReference type="InterPro" id="IPR021840">
    <property type="entry name" value="DUF3433"/>
</dbReference>
<keyword evidence="1" id="KW-0812">Transmembrane</keyword>